<feature type="domain" description="Nudix hydrolase" evidence="3">
    <location>
        <begin position="20"/>
        <end position="147"/>
    </location>
</feature>
<dbReference type="EMBL" id="JASCIS010000010">
    <property type="protein sequence ID" value="MDI3419313.1"/>
    <property type="molecule type" value="Genomic_DNA"/>
</dbReference>
<keyword evidence="2" id="KW-0378">Hydrolase</keyword>
<reference evidence="4 5" key="1">
    <citation type="submission" date="2023-05" db="EMBL/GenBank/DDBJ databases">
        <title>Draft genome sequence of Streptomyces sp. B-S-A12 isolated from a cave soil in Thailand.</title>
        <authorList>
            <person name="Chamroensaksri N."/>
            <person name="Muangham S."/>
        </authorList>
    </citation>
    <scope>NUCLEOTIDE SEQUENCE [LARGE SCALE GENOMIC DNA]</scope>
    <source>
        <strain evidence="4 5">B-S-A12</strain>
    </source>
</reference>
<accession>A0ABT6SUM9</accession>
<evidence type="ECO:0000313" key="4">
    <source>
        <dbReference type="EMBL" id="MDI3419313.1"/>
    </source>
</evidence>
<proteinExistence type="predicted"/>
<dbReference type="InterPro" id="IPR020476">
    <property type="entry name" value="Nudix_hydrolase"/>
</dbReference>
<dbReference type="Gene3D" id="3.90.79.10">
    <property type="entry name" value="Nucleoside Triphosphate Pyrophosphohydrolase"/>
    <property type="match status" value="1"/>
</dbReference>
<dbReference type="Proteomes" id="UP001237105">
    <property type="component" value="Unassembled WGS sequence"/>
</dbReference>
<protein>
    <submittedName>
        <fullName evidence="4">NUDIX domain-containing protein</fullName>
    </submittedName>
</protein>
<dbReference type="PRINTS" id="PR00502">
    <property type="entry name" value="NUDIXFAMILY"/>
</dbReference>
<dbReference type="Pfam" id="PF00293">
    <property type="entry name" value="NUDIX"/>
    <property type="match status" value="1"/>
</dbReference>
<evidence type="ECO:0000313" key="5">
    <source>
        <dbReference type="Proteomes" id="UP001237105"/>
    </source>
</evidence>
<comment type="caution">
    <text evidence="4">The sequence shown here is derived from an EMBL/GenBank/DDBJ whole genome shotgun (WGS) entry which is preliminary data.</text>
</comment>
<organism evidence="4 5">
    <name type="scientific">Streptomyces luteolus</name>
    <dbReference type="NCBI Taxonomy" id="3043615"/>
    <lineage>
        <taxon>Bacteria</taxon>
        <taxon>Bacillati</taxon>
        <taxon>Actinomycetota</taxon>
        <taxon>Actinomycetes</taxon>
        <taxon>Kitasatosporales</taxon>
        <taxon>Streptomycetaceae</taxon>
        <taxon>Streptomyces</taxon>
    </lineage>
</organism>
<dbReference type="PANTHER" id="PTHR43046:SF14">
    <property type="entry name" value="MUTT_NUDIX FAMILY PROTEIN"/>
    <property type="match status" value="1"/>
</dbReference>
<name>A0ABT6SUM9_9ACTN</name>
<evidence type="ECO:0000259" key="3">
    <source>
        <dbReference type="PROSITE" id="PS51462"/>
    </source>
</evidence>
<keyword evidence="5" id="KW-1185">Reference proteome</keyword>
<dbReference type="RefSeq" id="WP_282535330.1">
    <property type="nucleotide sequence ID" value="NZ_JASCIS010000010.1"/>
</dbReference>
<dbReference type="SUPFAM" id="SSF55811">
    <property type="entry name" value="Nudix"/>
    <property type="match status" value="1"/>
</dbReference>
<evidence type="ECO:0000256" key="1">
    <source>
        <dbReference type="ARBA" id="ARBA00001946"/>
    </source>
</evidence>
<dbReference type="InterPro" id="IPR015797">
    <property type="entry name" value="NUDIX_hydrolase-like_dom_sf"/>
</dbReference>
<dbReference type="PROSITE" id="PS51462">
    <property type="entry name" value="NUDIX"/>
    <property type="match status" value="1"/>
</dbReference>
<evidence type="ECO:0000256" key="2">
    <source>
        <dbReference type="ARBA" id="ARBA00022801"/>
    </source>
</evidence>
<dbReference type="PANTHER" id="PTHR43046">
    <property type="entry name" value="GDP-MANNOSE MANNOSYL HYDROLASE"/>
    <property type="match status" value="1"/>
</dbReference>
<dbReference type="InterPro" id="IPR000086">
    <property type="entry name" value="NUDIX_hydrolase_dom"/>
</dbReference>
<gene>
    <name evidence="4" type="ORF">QIT00_12220</name>
</gene>
<comment type="cofactor">
    <cofactor evidence="1">
        <name>Mg(2+)</name>
        <dbReference type="ChEBI" id="CHEBI:18420"/>
    </cofactor>
</comment>
<sequence>MSESAAPKAERVERAFPAPNGVTGVGVIVVDDQERILLGLGHDDRWELPGGKVDAGESFEQSAARELAEETALSVSPEDVQVVAVVVDGKQGVTRLSAAAVVSAPAGAVAEVTEPDKIVRWAWTALDALPADLFEPSVGVLAAWRQDLDVPAQDAHRYRMA</sequence>